<evidence type="ECO:0000256" key="2">
    <source>
        <dbReference type="ARBA" id="ARBA00012887"/>
    </source>
</evidence>
<dbReference type="SUPFAM" id="SSF53335">
    <property type="entry name" value="S-adenosyl-L-methionine-dependent methyltransferases"/>
    <property type="match status" value="1"/>
</dbReference>
<keyword evidence="3" id="KW-0489">Methyltransferase</keyword>
<dbReference type="CDD" id="cd02440">
    <property type="entry name" value="AdoMet_MTases"/>
    <property type="match status" value="1"/>
</dbReference>
<dbReference type="GO" id="GO:0006601">
    <property type="term" value="P:creatine biosynthetic process"/>
    <property type="evidence" value="ECO:0007669"/>
    <property type="project" value="TreeGrafter"/>
</dbReference>
<dbReference type="InterPro" id="IPR029063">
    <property type="entry name" value="SAM-dependent_MTases_sf"/>
</dbReference>
<dbReference type="OMA" id="HKMITPT"/>
<proteinExistence type="predicted"/>
<dbReference type="InterPro" id="IPR026480">
    <property type="entry name" value="RMT2_dom"/>
</dbReference>
<dbReference type="Gene3D" id="3.40.50.150">
    <property type="entry name" value="Vaccinia Virus protein VP39"/>
    <property type="match status" value="1"/>
</dbReference>
<dbReference type="PANTHER" id="PTHR32379:SF1">
    <property type="entry name" value="GUANIDINOACETATE N-METHYLTRANSFERASE"/>
    <property type="match status" value="1"/>
</dbReference>
<dbReference type="Proteomes" id="UP000887567">
    <property type="component" value="Unplaced"/>
</dbReference>
<keyword evidence="4" id="KW-0808">Transferase</keyword>
<evidence type="ECO:0000256" key="5">
    <source>
        <dbReference type="ARBA" id="ARBA00022691"/>
    </source>
</evidence>
<dbReference type="GO" id="GO:0005634">
    <property type="term" value="C:nucleus"/>
    <property type="evidence" value="ECO:0007669"/>
    <property type="project" value="TreeGrafter"/>
</dbReference>
<feature type="domain" description="RMT2" evidence="6">
    <location>
        <begin position="10"/>
        <end position="235"/>
    </location>
</feature>
<evidence type="ECO:0000256" key="1">
    <source>
        <dbReference type="ARBA" id="ARBA00004820"/>
    </source>
</evidence>
<dbReference type="OrthoDB" id="19014at2759"/>
<evidence type="ECO:0000256" key="4">
    <source>
        <dbReference type="ARBA" id="ARBA00022679"/>
    </source>
</evidence>
<dbReference type="EnsemblMetazoa" id="XM_021045760.2">
    <property type="protein sequence ID" value="XP_020901419.1"/>
    <property type="gene ID" value="LOC110239991"/>
</dbReference>
<dbReference type="KEGG" id="epa:110239991"/>
<dbReference type="GO" id="GO:0030731">
    <property type="term" value="F:guanidinoacetate N-methyltransferase activity"/>
    <property type="evidence" value="ECO:0007669"/>
    <property type="project" value="UniProtKB-EC"/>
</dbReference>
<accession>A0A913XA45</accession>
<dbReference type="InterPro" id="IPR051038">
    <property type="entry name" value="RMT2/GAMT_Mtase"/>
</dbReference>
<evidence type="ECO:0000313" key="7">
    <source>
        <dbReference type="EnsemblMetazoa" id="XP_020901419.1"/>
    </source>
</evidence>
<protein>
    <recommendedName>
        <fullName evidence="2">guanidinoacetate N-methyltransferase</fullName>
        <ecNumber evidence="2">2.1.1.2</ecNumber>
    </recommendedName>
</protein>
<dbReference type="AlphaFoldDB" id="A0A913XA45"/>
<dbReference type="GeneID" id="110239991"/>
<reference evidence="7" key="1">
    <citation type="submission" date="2022-11" db="UniProtKB">
        <authorList>
            <consortium name="EnsemblMetazoa"/>
        </authorList>
    </citation>
    <scope>IDENTIFICATION</scope>
</reference>
<sequence length="235" mass="26903">MEDASGKIFTEGEDCKPKWKDANAEYDATDEHLKIMGKPVMERWETPYMHKLASIAASTGGKVLEIGFGMAISASKIQSFPIKEHVIIECNDGVFKKLQKFSETAAHKVTSLKGLWQDVVPNLESNSFDGIMYDTYPLSEETWHTHQFEFIKGHAFRLLKPGGVLTYCNLTSWGELMKTKYQDIEIMFQETQVCHLLEAGFKREMISTEVMDIKPEEKCQYYSHHKMIAPTIIKH</sequence>
<dbReference type="PROSITE" id="PS51559">
    <property type="entry name" value="SAM_RMT2"/>
    <property type="match status" value="1"/>
</dbReference>
<evidence type="ECO:0000256" key="3">
    <source>
        <dbReference type="ARBA" id="ARBA00022603"/>
    </source>
</evidence>
<dbReference type="GO" id="GO:0032259">
    <property type="term" value="P:methylation"/>
    <property type="evidence" value="ECO:0007669"/>
    <property type="project" value="UniProtKB-KW"/>
</dbReference>
<dbReference type="FunFam" id="3.40.50.150:FF:000096">
    <property type="entry name" value="Guanidinoacetate N-methyltransferase"/>
    <property type="match status" value="1"/>
</dbReference>
<name>A0A913XA45_EXADI</name>
<dbReference type="GO" id="GO:0005737">
    <property type="term" value="C:cytoplasm"/>
    <property type="evidence" value="ECO:0007669"/>
    <property type="project" value="TreeGrafter"/>
</dbReference>
<keyword evidence="8" id="KW-1185">Reference proteome</keyword>
<evidence type="ECO:0000313" key="8">
    <source>
        <dbReference type="Proteomes" id="UP000887567"/>
    </source>
</evidence>
<keyword evidence="5" id="KW-0949">S-adenosyl-L-methionine</keyword>
<organism evidence="7 8">
    <name type="scientific">Exaiptasia diaphana</name>
    <name type="common">Tropical sea anemone</name>
    <name type="synonym">Aiptasia pulchella</name>
    <dbReference type="NCBI Taxonomy" id="2652724"/>
    <lineage>
        <taxon>Eukaryota</taxon>
        <taxon>Metazoa</taxon>
        <taxon>Cnidaria</taxon>
        <taxon>Anthozoa</taxon>
        <taxon>Hexacorallia</taxon>
        <taxon>Actiniaria</taxon>
        <taxon>Aiptasiidae</taxon>
        <taxon>Exaiptasia</taxon>
    </lineage>
</organism>
<evidence type="ECO:0000259" key="6">
    <source>
        <dbReference type="PROSITE" id="PS51559"/>
    </source>
</evidence>
<dbReference type="EC" id="2.1.1.2" evidence="2"/>
<comment type="pathway">
    <text evidence="1">Amine and polyamine biosynthesis; creatine biosynthesis; creatine from L-arginine and glycine: step 2/2.</text>
</comment>
<dbReference type="RefSeq" id="XP_020901419.1">
    <property type="nucleotide sequence ID" value="XM_021045760.2"/>
</dbReference>
<dbReference type="PANTHER" id="PTHR32379">
    <property type="entry name" value="GUANIDINOACETATE N-METHYLTRANSFERASE"/>
    <property type="match status" value="1"/>
</dbReference>